<reference evidence="1" key="2">
    <citation type="submission" date="2020-09" db="EMBL/GenBank/DDBJ databases">
        <authorList>
            <person name="Sun Q."/>
            <person name="Ohkuma M."/>
        </authorList>
    </citation>
    <scope>NUCLEOTIDE SEQUENCE</scope>
    <source>
        <strain evidence="1">JCM 4714</strain>
    </source>
</reference>
<name>A0A918YSY7_9ACTN</name>
<keyword evidence="2" id="KW-1185">Reference proteome</keyword>
<dbReference type="Proteomes" id="UP000655443">
    <property type="component" value="Unassembled WGS sequence"/>
</dbReference>
<dbReference type="AlphaFoldDB" id="A0A918YSY7"/>
<proteinExistence type="predicted"/>
<protein>
    <submittedName>
        <fullName evidence="1">Uncharacterized protein</fullName>
    </submittedName>
</protein>
<reference evidence="1" key="1">
    <citation type="journal article" date="2014" name="Int. J. Syst. Evol. Microbiol.">
        <title>Complete genome sequence of Corynebacterium casei LMG S-19264T (=DSM 44701T), isolated from a smear-ripened cheese.</title>
        <authorList>
            <consortium name="US DOE Joint Genome Institute (JGI-PGF)"/>
            <person name="Walter F."/>
            <person name="Albersmeier A."/>
            <person name="Kalinowski J."/>
            <person name="Ruckert C."/>
        </authorList>
    </citation>
    <scope>NUCLEOTIDE SEQUENCE</scope>
    <source>
        <strain evidence="1">JCM 4714</strain>
    </source>
</reference>
<organism evidence="1 2">
    <name type="scientific">Streptomyces alanosinicus</name>
    <dbReference type="NCBI Taxonomy" id="68171"/>
    <lineage>
        <taxon>Bacteria</taxon>
        <taxon>Bacillati</taxon>
        <taxon>Actinomycetota</taxon>
        <taxon>Actinomycetes</taxon>
        <taxon>Kitasatosporales</taxon>
        <taxon>Streptomycetaceae</taxon>
        <taxon>Streptomyces</taxon>
    </lineage>
</organism>
<dbReference type="Gene3D" id="3.20.20.140">
    <property type="entry name" value="Metal-dependent hydrolases"/>
    <property type="match status" value="1"/>
</dbReference>
<gene>
    <name evidence="1" type="ORF">GCM10010339_83180</name>
</gene>
<dbReference type="EMBL" id="BMVG01000046">
    <property type="protein sequence ID" value="GHE14020.1"/>
    <property type="molecule type" value="Genomic_DNA"/>
</dbReference>
<comment type="caution">
    <text evidence="1">The sequence shown here is derived from an EMBL/GenBank/DDBJ whole genome shotgun (WGS) entry which is preliminary data.</text>
</comment>
<sequence length="106" mass="11003">MSAAHAEADRAAPVVSWPALHAYADHGLVVLLGLASGLVRALSAGRPDVAEQLLAPWRELAGERLRLEAVYLGRQGTGADSLRLAARTVGLADQFGVRTVPANGAP</sequence>
<accession>A0A918YSY7</accession>
<dbReference type="RefSeq" id="WP_373310992.1">
    <property type="nucleotide sequence ID" value="NZ_BMVG01000046.1"/>
</dbReference>
<evidence type="ECO:0000313" key="1">
    <source>
        <dbReference type="EMBL" id="GHE14020.1"/>
    </source>
</evidence>
<evidence type="ECO:0000313" key="2">
    <source>
        <dbReference type="Proteomes" id="UP000655443"/>
    </source>
</evidence>